<dbReference type="InterPro" id="IPR034747">
    <property type="entry name" value="EXOI_SH3"/>
</dbReference>
<keyword evidence="3" id="KW-0540">Nuclease</keyword>
<dbReference type="RefSeq" id="WP_377815097.1">
    <property type="nucleotide sequence ID" value="NZ_JBHSLU010000004.1"/>
</dbReference>
<dbReference type="InterPro" id="IPR012337">
    <property type="entry name" value="RNaseH-like_sf"/>
</dbReference>
<keyword evidence="4" id="KW-1185">Reference proteome</keyword>
<dbReference type="Gene3D" id="3.30.1520.20">
    <property type="entry name" value="Exonuclease ExoI, domain 2"/>
    <property type="match status" value="1"/>
</dbReference>
<dbReference type="InterPro" id="IPR058561">
    <property type="entry name" value="Exonuc_1_C"/>
</dbReference>
<organism evidence="3 4">
    <name type="scientific">Bosea massiliensis</name>
    <dbReference type="NCBI Taxonomy" id="151419"/>
    <lineage>
        <taxon>Bacteria</taxon>
        <taxon>Pseudomonadati</taxon>
        <taxon>Pseudomonadota</taxon>
        <taxon>Alphaproteobacteria</taxon>
        <taxon>Hyphomicrobiales</taxon>
        <taxon>Boseaceae</taxon>
        <taxon>Bosea</taxon>
    </lineage>
</organism>
<dbReference type="InterPro" id="IPR036397">
    <property type="entry name" value="RNaseH_sf"/>
</dbReference>
<dbReference type="PROSITE" id="PS51785">
    <property type="entry name" value="EXOI_C"/>
    <property type="match status" value="1"/>
</dbReference>
<dbReference type="InterPro" id="IPR038649">
    <property type="entry name" value="EXOI_SH3_sf"/>
</dbReference>
<dbReference type="EMBL" id="JBHSLU010000004">
    <property type="protein sequence ID" value="MFC5504003.1"/>
    <property type="molecule type" value="Genomic_DNA"/>
</dbReference>
<dbReference type="SUPFAM" id="SSF53098">
    <property type="entry name" value="Ribonuclease H-like"/>
    <property type="match status" value="1"/>
</dbReference>
<keyword evidence="3" id="KW-0378">Hydrolase</keyword>
<dbReference type="InterPro" id="IPR013520">
    <property type="entry name" value="Ribonucl_H"/>
</dbReference>
<reference evidence="4" key="1">
    <citation type="journal article" date="2019" name="Int. J. Syst. Evol. Microbiol.">
        <title>The Global Catalogue of Microorganisms (GCM) 10K type strain sequencing project: providing services to taxonomists for standard genome sequencing and annotation.</title>
        <authorList>
            <consortium name="The Broad Institute Genomics Platform"/>
            <consortium name="The Broad Institute Genome Sequencing Center for Infectious Disease"/>
            <person name="Wu L."/>
            <person name="Ma J."/>
        </authorList>
    </citation>
    <scope>NUCLEOTIDE SEQUENCE [LARGE SCALE GENOMIC DNA]</scope>
    <source>
        <strain evidence="4">CCUG 43117</strain>
    </source>
</reference>
<accession>A0ABW0NVE4</accession>
<keyword evidence="3" id="KW-0269">Exonuclease</keyword>
<name>A0ABW0NVE4_9HYPH</name>
<dbReference type="PROSITE" id="PS51784">
    <property type="entry name" value="EXOI_SH3"/>
    <property type="match status" value="1"/>
</dbReference>
<comment type="caution">
    <text evidence="3">The sequence shown here is derived from an EMBL/GenBank/DDBJ whole genome shotgun (WGS) entry which is preliminary data.</text>
</comment>
<dbReference type="Proteomes" id="UP001596060">
    <property type="component" value="Unassembled WGS sequence"/>
</dbReference>
<evidence type="ECO:0000259" key="2">
    <source>
        <dbReference type="PROSITE" id="PS51785"/>
    </source>
</evidence>
<gene>
    <name evidence="3" type="ORF">ACFPN9_01885</name>
</gene>
<proteinExistence type="predicted"/>
<feature type="domain" description="ExoI SH3-like" evidence="1">
    <location>
        <begin position="195"/>
        <end position="334"/>
    </location>
</feature>
<dbReference type="SMART" id="SM00479">
    <property type="entry name" value="EXOIII"/>
    <property type="match status" value="1"/>
</dbReference>
<sequence length="471" mass="51218">MTTVIYDTETTGLSRHFDVPLQAAFVVCGDDLVVQDEIVLRGRPPQHVIPSPDALLTTRTAPAMLDGAPLSHLDLMNAIASVVSMAGPACWVGYNSLKFDETILRQGFLQTLHPVYATQAPGCTRADVMVMAQAVAAHEPWALAVPLNEAGKPTFRLGALCAANGIVLPDDEAHDALADARATLAILRHLREAAPATFGTMMANSDRRHVLDMLRNTELLALTQHFGASKTLPIAPIVVSPANGSAFAVADLTVDPGTYLDTSEPELAELLAIRGPRPIFTIAANAQPMLFPVEHGGAAIVGRLSIEEYKARARRIRDDHGFVARLTAVLGQQFRDRAVVSQPEEQIYDRFVTKPDQGHSRRWHEISWEQRDRFGQVVIGDPRLQAFSRRMVFEAAPATMAPADRAAMTTWLVDRLLSDVDRPWMTIPAARRRLAALAAASSPGDVDRLKNIADISAWLDAKSASLDAMTD</sequence>
<dbReference type="Pfam" id="PF00929">
    <property type="entry name" value="RNase_T"/>
    <property type="match status" value="1"/>
</dbReference>
<feature type="domain" description="ExoI C-terminal" evidence="2">
    <location>
        <begin position="339"/>
        <end position="463"/>
    </location>
</feature>
<evidence type="ECO:0000313" key="3">
    <source>
        <dbReference type="EMBL" id="MFC5504003.1"/>
    </source>
</evidence>
<dbReference type="GO" id="GO:0004527">
    <property type="term" value="F:exonuclease activity"/>
    <property type="evidence" value="ECO:0007669"/>
    <property type="project" value="UniProtKB-KW"/>
</dbReference>
<protein>
    <submittedName>
        <fullName evidence="3">Exonuclease domain-containing protein</fullName>
    </submittedName>
</protein>
<dbReference type="Gene3D" id="3.30.420.10">
    <property type="entry name" value="Ribonuclease H-like superfamily/Ribonuclease H"/>
    <property type="match status" value="1"/>
</dbReference>
<evidence type="ECO:0000259" key="1">
    <source>
        <dbReference type="PROSITE" id="PS51784"/>
    </source>
</evidence>
<evidence type="ECO:0000313" key="4">
    <source>
        <dbReference type="Proteomes" id="UP001596060"/>
    </source>
</evidence>